<accession>A0A0W0YIE3</accession>
<comment type="subcellular location">
    <subcellularLocation>
        <location evidence="1">Cell inner membrane</location>
        <topology evidence="1">Single-pass membrane protein</topology>
    </subcellularLocation>
</comment>
<dbReference type="eggNOG" id="COG4970">
    <property type="taxonomic scope" value="Bacteria"/>
</dbReference>
<dbReference type="GO" id="GO:0015627">
    <property type="term" value="C:type II protein secretion system complex"/>
    <property type="evidence" value="ECO:0007669"/>
    <property type="project" value="InterPro"/>
</dbReference>
<keyword evidence="3" id="KW-1003">Cell membrane</keyword>
<evidence type="ECO:0000313" key="13">
    <source>
        <dbReference type="EMBL" id="KTD56415.1"/>
    </source>
</evidence>
<evidence type="ECO:0000256" key="11">
    <source>
        <dbReference type="SAM" id="Phobius"/>
    </source>
</evidence>
<dbReference type="NCBIfam" id="TIGR02532">
    <property type="entry name" value="IV_pilin_GFxxxE"/>
    <property type="match status" value="1"/>
</dbReference>
<keyword evidence="6 11" id="KW-0812">Transmembrane</keyword>
<evidence type="ECO:0000256" key="5">
    <source>
        <dbReference type="ARBA" id="ARBA00022519"/>
    </source>
</evidence>
<dbReference type="AlphaFoldDB" id="A0A0W0YIE3"/>
<keyword evidence="7 11" id="KW-1133">Transmembrane helix</keyword>
<dbReference type="GO" id="GO:0015628">
    <property type="term" value="P:protein secretion by the type II secretion system"/>
    <property type="evidence" value="ECO:0007669"/>
    <property type="project" value="InterPro"/>
</dbReference>
<evidence type="ECO:0000256" key="4">
    <source>
        <dbReference type="ARBA" id="ARBA00022481"/>
    </source>
</evidence>
<evidence type="ECO:0000259" key="12">
    <source>
        <dbReference type="Pfam" id="PF12019"/>
    </source>
</evidence>
<evidence type="ECO:0000256" key="1">
    <source>
        <dbReference type="ARBA" id="ARBA00004377"/>
    </source>
</evidence>
<dbReference type="InterPro" id="IPR045584">
    <property type="entry name" value="Pilin-like"/>
</dbReference>
<evidence type="ECO:0000256" key="6">
    <source>
        <dbReference type="ARBA" id="ARBA00022692"/>
    </source>
</evidence>
<dbReference type="Proteomes" id="UP000054600">
    <property type="component" value="Unassembled WGS sequence"/>
</dbReference>
<evidence type="ECO:0000256" key="2">
    <source>
        <dbReference type="ARBA" id="ARBA00021549"/>
    </source>
</evidence>
<protein>
    <recommendedName>
        <fullName evidence="2">Type II secretion system protein H</fullName>
    </recommendedName>
    <alternativeName>
        <fullName evidence="10">General secretion pathway protein H</fullName>
    </alternativeName>
</protein>
<evidence type="ECO:0000256" key="8">
    <source>
        <dbReference type="ARBA" id="ARBA00023136"/>
    </source>
</evidence>
<dbReference type="InterPro" id="IPR012902">
    <property type="entry name" value="N_methyl_site"/>
</dbReference>
<evidence type="ECO:0000313" key="14">
    <source>
        <dbReference type="Proteomes" id="UP000054600"/>
    </source>
</evidence>
<comment type="similarity">
    <text evidence="9">Belongs to the GSP H family.</text>
</comment>
<keyword evidence="8 11" id="KW-0472">Membrane</keyword>
<evidence type="ECO:0000256" key="3">
    <source>
        <dbReference type="ARBA" id="ARBA00022475"/>
    </source>
</evidence>
<proteinExistence type="inferred from homology"/>
<sequence>MNRTLESVHRIRLKDACIPLLTSQIKKTRGKGVIILNTPKGPCPAPAVSLVKKNCFMAAFTLIELLVTLCVGAILLTLAMPSFREMLLNSRMSANADAFINSLNYARSTALSQAVNVQVCPLGALNSTTCGTNWNSGWIVVTQPASGAGTLLKTQQTSSIDPTLSGSASSVVFDPQGLATTQSNFTLCDNRGGTSARSVSVLATGYVQSGAIPGQAVWNNGSITCP</sequence>
<dbReference type="PATRIC" id="fig|1122169.6.peg.3236"/>
<keyword evidence="5" id="KW-0997">Cell inner membrane</keyword>
<dbReference type="Pfam" id="PF12019">
    <property type="entry name" value="GspH"/>
    <property type="match status" value="1"/>
</dbReference>
<organism evidence="13 14">
    <name type="scientific">Legionella shakespearei DSM 23087</name>
    <dbReference type="NCBI Taxonomy" id="1122169"/>
    <lineage>
        <taxon>Bacteria</taxon>
        <taxon>Pseudomonadati</taxon>
        <taxon>Pseudomonadota</taxon>
        <taxon>Gammaproteobacteria</taxon>
        <taxon>Legionellales</taxon>
        <taxon>Legionellaceae</taxon>
        <taxon>Legionella</taxon>
    </lineage>
</organism>
<reference evidence="13 14" key="1">
    <citation type="submission" date="2015-11" db="EMBL/GenBank/DDBJ databases">
        <title>Genomic analysis of 38 Legionella species identifies large and diverse effector repertoires.</title>
        <authorList>
            <person name="Burstein D."/>
            <person name="Amaro F."/>
            <person name="Zusman T."/>
            <person name="Lifshitz Z."/>
            <person name="Cohen O."/>
            <person name="Gilbert J.A."/>
            <person name="Pupko T."/>
            <person name="Shuman H.A."/>
            <person name="Segal G."/>
        </authorList>
    </citation>
    <scope>NUCLEOTIDE SEQUENCE [LARGE SCALE GENOMIC DNA]</scope>
    <source>
        <strain evidence="13 14">ATCC 49655</strain>
    </source>
</reference>
<dbReference type="EMBL" id="LNYW01000074">
    <property type="protein sequence ID" value="KTD56415.1"/>
    <property type="molecule type" value="Genomic_DNA"/>
</dbReference>
<evidence type="ECO:0000256" key="9">
    <source>
        <dbReference type="ARBA" id="ARBA00025772"/>
    </source>
</evidence>
<keyword evidence="14" id="KW-1185">Reference proteome</keyword>
<dbReference type="InterPro" id="IPR022346">
    <property type="entry name" value="T2SS_GspH"/>
</dbReference>
<name>A0A0W0YIE3_9GAMM</name>
<feature type="domain" description="General secretion pathway GspH" evidence="12">
    <location>
        <begin position="96"/>
        <end position="205"/>
    </location>
</feature>
<dbReference type="STRING" id="1122169.Lsha_2814"/>
<dbReference type="SUPFAM" id="SSF54523">
    <property type="entry name" value="Pili subunits"/>
    <property type="match status" value="1"/>
</dbReference>
<dbReference type="GO" id="GO:0005886">
    <property type="term" value="C:plasma membrane"/>
    <property type="evidence" value="ECO:0007669"/>
    <property type="project" value="UniProtKB-SubCell"/>
</dbReference>
<feature type="transmembrane region" description="Helical" evidence="11">
    <location>
        <begin position="56"/>
        <end position="83"/>
    </location>
</feature>
<evidence type="ECO:0000256" key="7">
    <source>
        <dbReference type="ARBA" id="ARBA00022989"/>
    </source>
</evidence>
<keyword evidence="4" id="KW-0488">Methylation</keyword>
<gene>
    <name evidence="13" type="ORF">Lsha_2814</name>
</gene>
<dbReference type="Gene3D" id="3.55.40.10">
    <property type="entry name" value="minor pseudopilin epsh domain"/>
    <property type="match status" value="1"/>
</dbReference>
<comment type="caution">
    <text evidence="13">The sequence shown here is derived from an EMBL/GenBank/DDBJ whole genome shotgun (WGS) entry which is preliminary data.</text>
</comment>
<evidence type="ECO:0000256" key="10">
    <source>
        <dbReference type="ARBA" id="ARBA00030775"/>
    </source>
</evidence>